<keyword evidence="6 7" id="KW-0472">Membrane</keyword>
<gene>
    <name evidence="9" type="ORF">NAG76_00035</name>
</gene>
<feature type="transmembrane region" description="Helical" evidence="7">
    <location>
        <begin position="75"/>
        <end position="97"/>
    </location>
</feature>
<dbReference type="GO" id="GO:0005886">
    <property type="term" value="C:plasma membrane"/>
    <property type="evidence" value="ECO:0007669"/>
    <property type="project" value="UniProtKB-SubCell"/>
</dbReference>
<reference evidence="9" key="1">
    <citation type="submission" date="2022-05" db="EMBL/GenBank/DDBJ databases">
        <title>Novel bacterial taxa in a minimal lignocellulolytic consortium and its capacity to transform plastics disclosed by genome-resolved metagenomics.</title>
        <authorList>
            <person name="Rodriguez C.A.D."/>
            <person name="Diaz-Garcia L."/>
            <person name="Herrera K."/>
            <person name="Tarazona N.A."/>
            <person name="Sproer C."/>
            <person name="Overmann J."/>
            <person name="Jimenez D.J."/>
        </authorList>
    </citation>
    <scope>NUCLEOTIDE SEQUENCE</scope>
    <source>
        <strain evidence="9">MAG5</strain>
    </source>
</reference>
<feature type="transmembrane region" description="Helical" evidence="7">
    <location>
        <begin position="109"/>
        <end position="130"/>
    </location>
</feature>
<dbReference type="KEGG" id="plig:NAG76_00035"/>
<keyword evidence="5 7" id="KW-1133">Transmembrane helix</keyword>
<dbReference type="InterPro" id="IPR000515">
    <property type="entry name" value="MetI-like"/>
</dbReference>
<feature type="domain" description="ABC transmembrane type-1" evidence="8">
    <location>
        <begin position="92"/>
        <end position="270"/>
    </location>
</feature>
<keyword evidence="3" id="KW-1003">Cell membrane</keyword>
<evidence type="ECO:0000256" key="7">
    <source>
        <dbReference type="SAM" id="Phobius"/>
    </source>
</evidence>
<evidence type="ECO:0000256" key="1">
    <source>
        <dbReference type="ARBA" id="ARBA00004651"/>
    </source>
</evidence>
<protein>
    <submittedName>
        <fullName evidence="9">Carbohydrate ABC transporter permease</fullName>
    </submittedName>
</protein>
<dbReference type="PANTHER" id="PTHR43744">
    <property type="entry name" value="ABC TRANSPORTER PERMEASE PROTEIN MG189-RELATED-RELATED"/>
    <property type="match status" value="1"/>
</dbReference>
<comment type="subcellular location">
    <subcellularLocation>
        <location evidence="1">Cell membrane</location>
        <topology evidence="1">Multi-pass membrane protein</topology>
    </subcellularLocation>
</comment>
<dbReference type="InterPro" id="IPR035906">
    <property type="entry name" value="MetI-like_sf"/>
</dbReference>
<organism evidence="9 10">
    <name type="scientific">Candidatus Pristimantibacillus lignocellulolyticus</name>
    <dbReference type="NCBI Taxonomy" id="2994561"/>
    <lineage>
        <taxon>Bacteria</taxon>
        <taxon>Bacillati</taxon>
        <taxon>Bacillota</taxon>
        <taxon>Bacilli</taxon>
        <taxon>Bacillales</taxon>
        <taxon>Paenibacillaceae</taxon>
        <taxon>Candidatus Pristimantibacillus</taxon>
    </lineage>
</organism>
<feature type="transmembrane region" description="Helical" evidence="7">
    <location>
        <begin position="12"/>
        <end position="35"/>
    </location>
</feature>
<accession>A0A9J6ZF55</accession>
<keyword evidence="4 7" id="KW-0812">Transmembrane</keyword>
<keyword evidence="2" id="KW-0813">Transport</keyword>
<feature type="transmembrane region" description="Helical" evidence="7">
    <location>
        <begin position="142"/>
        <end position="162"/>
    </location>
</feature>
<dbReference type="Proteomes" id="UP001056756">
    <property type="component" value="Chromosome"/>
</dbReference>
<dbReference type="GO" id="GO:0055085">
    <property type="term" value="P:transmembrane transport"/>
    <property type="evidence" value="ECO:0007669"/>
    <property type="project" value="InterPro"/>
</dbReference>
<evidence type="ECO:0000256" key="6">
    <source>
        <dbReference type="ARBA" id="ARBA00023136"/>
    </source>
</evidence>
<evidence type="ECO:0000313" key="10">
    <source>
        <dbReference type="Proteomes" id="UP001056756"/>
    </source>
</evidence>
<dbReference type="Gene3D" id="1.10.3720.10">
    <property type="entry name" value="MetI-like"/>
    <property type="match status" value="1"/>
</dbReference>
<dbReference type="Pfam" id="PF00528">
    <property type="entry name" value="BPD_transp_1"/>
    <property type="match status" value="1"/>
</dbReference>
<dbReference type="AlphaFoldDB" id="A0A9J6ZF55"/>
<evidence type="ECO:0000256" key="4">
    <source>
        <dbReference type="ARBA" id="ARBA00022692"/>
    </source>
</evidence>
<proteinExistence type="predicted"/>
<dbReference type="CDD" id="cd06261">
    <property type="entry name" value="TM_PBP2"/>
    <property type="match status" value="1"/>
</dbReference>
<dbReference type="EMBL" id="CP097899">
    <property type="protein sequence ID" value="URN94684.1"/>
    <property type="molecule type" value="Genomic_DNA"/>
</dbReference>
<evidence type="ECO:0000259" key="8">
    <source>
        <dbReference type="Pfam" id="PF00528"/>
    </source>
</evidence>
<evidence type="ECO:0000313" key="9">
    <source>
        <dbReference type="EMBL" id="URN94684.1"/>
    </source>
</evidence>
<feature type="transmembrane region" description="Helical" evidence="7">
    <location>
        <begin position="241"/>
        <end position="262"/>
    </location>
</feature>
<evidence type="ECO:0000256" key="5">
    <source>
        <dbReference type="ARBA" id="ARBA00022989"/>
    </source>
</evidence>
<evidence type="ECO:0000256" key="3">
    <source>
        <dbReference type="ARBA" id="ARBA00022475"/>
    </source>
</evidence>
<name>A0A9J6ZF55_9BACL</name>
<dbReference type="SUPFAM" id="SSF161098">
    <property type="entry name" value="MetI-like"/>
    <property type="match status" value="1"/>
</dbReference>
<feature type="transmembrane region" description="Helical" evidence="7">
    <location>
        <begin position="195"/>
        <end position="218"/>
    </location>
</feature>
<sequence>MKLNQFAKNTLVYGPLGLFFIVSIYPLVWLLFYSFKNNEEIFSTNVFGIPTEWRFENYTNAFNTFDLVGFFKNSMIVSIGTVILTVILSLMFSYAAARMRWKGSEIAKIFMTSGMFIPMQIILIPLLILVRDMHLSNSYFAVILPYVAFQLSFSTIIFYAFFKSLPYEIEESAAIDGASVYTIFFKIMLPLVKPAIASVSIFVFLFAWNEFLVALIMISDNTLKTLPLGLLYFQTQFGSDWGAMGAVMVISTIPTIVVYLLFSEQIEKALTVSSAVKG</sequence>
<evidence type="ECO:0000256" key="2">
    <source>
        <dbReference type="ARBA" id="ARBA00022448"/>
    </source>
</evidence>
<dbReference type="PANTHER" id="PTHR43744:SF12">
    <property type="entry name" value="ABC TRANSPORTER PERMEASE PROTEIN MG189-RELATED"/>
    <property type="match status" value="1"/>
</dbReference>